<dbReference type="EC" id="2.7.1.148" evidence="2 9"/>
<dbReference type="PANTHER" id="PTHR43527:SF2">
    <property type="entry name" value="4-DIPHOSPHOCYTIDYL-2-C-METHYL-D-ERYTHRITOL KINASE, CHLOROPLASTIC"/>
    <property type="match status" value="1"/>
</dbReference>
<proteinExistence type="inferred from homology"/>
<evidence type="ECO:0000313" key="13">
    <source>
        <dbReference type="Proteomes" id="UP000321291"/>
    </source>
</evidence>
<dbReference type="InterPro" id="IPR004424">
    <property type="entry name" value="IspE"/>
</dbReference>
<evidence type="ECO:0000256" key="4">
    <source>
        <dbReference type="ARBA" id="ARBA00022679"/>
    </source>
</evidence>
<dbReference type="GO" id="GO:0016114">
    <property type="term" value="P:terpenoid biosynthetic process"/>
    <property type="evidence" value="ECO:0007669"/>
    <property type="project" value="UniProtKB-UniRule"/>
</dbReference>
<sequence length="323" mass="35222">MIISPGAKLNLGLSITGKRKDGYHDLVTLFYPIRFSDSLEIIRTADSQQTASPDKDALRWQDKTAPEMYKLPVQTYGQDGHKGNPLITYSTSGLPVKGDLKDNLCIRAYALLKADFPELPSVAMHLHKSVPLGAGLGGGSADGAAMLNALNELAGLHLSETTLMRYAAKLGSDCPVFIKNEPQIATGRGEILTPAPAELTSVLKGYTLVLVCPMIHVPTAATFSRIKPKAGATPQNLTECLLEGPQFWRGRLINDFEVSVFSQFPQIKKIKEDLYQMGASYASMTGSGSAVFAFFNEEHALSEKLPEQCRQHFNGYLVNSWLC</sequence>
<evidence type="ECO:0000256" key="6">
    <source>
        <dbReference type="ARBA" id="ARBA00022777"/>
    </source>
</evidence>
<keyword evidence="4 9" id="KW-0808">Transferase</keyword>
<feature type="domain" description="GHMP kinase C-terminal" evidence="11">
    <location>
        <begin position="250"/>
        <end position="305"/>
    </location>
</feature>
<evidence type="ECO:0000256" key="9">
    <source>
        <dbReference type="HAMAP-Rule" id="MF_00061"/>
    </source>
</evidence>
<dbReference type="GO" id="GO:0050515">
    <property type="term" value="F:4-(cytidine 5'-diphospho)-2-C-methyl-D-erythritol kinase activity"/>
    <property type="evidence" value="ECO:0007669"/>
    <property type="project" value="UniProtKB-UniRule"/>
</dbReference>
<evidence type="ECO:0000256" key="8">
    <source>
        <dbReference type="ARBA" id="ARBA00032554"/>
    </source>
</evidence>
<dbReference type="GO" id="GO:0005524">
    <property type="term" value="F:ATP binding"/>
    <property type="evidence" value="ECO:0007669"/>
    <property type="project" value="UniProtKB-UniRule"/>
</dbReference>
<gene>
    <name evidence="9 12" type="primary">ispE</name>
    <name evidence="12" type="ORF">FSB73_14260</name>
</gene>
<keyword evidence="5 9" id="KW-0547">Nucleotide-binding</keyword>
<evidence type="ECO:0000256" key="7">
    <source>
        <dbReference type="ARBA" id="ARBA00022840"/>
    </source>
</evidence>
<dbReference type="Pfam" id="PF08544">
    <property type="entry name" value="GHMP_kinases_C"/>
    <property type="match status" value="1"/>
</dbReference>
<dbReference type="InterPro" id="IPR006204">
    <property type="entry name" value="GHMP_kinase_N_dom"/>
</dbReference>
<dbReference type="PANTHER" id="PTHR43527">
    <property type="entry name" value="4-DIPHOSPHOCYTIDYL-2-C-METHYL-D-ERYTHRITOL KINASE, CHLOROPLASTIC"/>
    <property type="match status" value="1"/>
</dbReference>
<evidence type="ECO:0000313" key="12">
    <source>
        <dbReference type="EMBL" id="QEC72671.1"/>
    </source>
</evidence>
<dbReference type="Gene3D" id="3.30.230.10">
    <property type="match status" value="1"/>
</dbReference>
<feature type="domain" description="GHMP kinase N-terminal" evidence="10">
    <location>
        <begin position="103"/>
        <end position="177"/>
    </location>
</feature>
<dbReference type="InterPro" id="IPR020568">
    <property type="entry name" value="Ribosomal_Su5_D2-typ_SF"/>
</dbReference>
<accession>A0A5B8VNJ2</accession>
<dbReference type="AlphaFoldDB" id="A0A5B8VNJ2"/>
<comment type="pathway">
    <text evidence="9">Isoprenoid biosynthesis; isopentenyl diphosphate biosynthesis via DXP pathway; isopentenyl diphosphate from 1-deoxy-D-xylulose 5-phosphate: step 3/6.</text>
</comment>
<dbReference type="EMBL" id="CP042434">
    <property type="protein sequence ID" value="QEC72671.1"/>
    <property type="molecule type" value="Genomic_DNA"/>
</dbReference>
<evidence type="ECO:0000256" key="1">
    <source>
        <dbReference type="ARBA" id="ARBA00009684"/>
    </source>
</evidence>
<dbReference type="NCBIfam" id="TIGR00154">
    <property type="entry name" value="ispE"/>
    <property type="match status" value="1"/>
</dbReference>
<dbReference type="KEGG" id="agi:FSB73_14260"/>
<comment type="catalytic activity">
    <reaction evidence="9">
        <text>4-CDP-2-C-methyl-D-erythritol + ATP = 4-CDP-2-C-methyl-D-erythritol 2-phosphate + ADP + H(+)</text>
        <dbReference type="Rhea" id="RHEA:18437"/>
        <dbReference type="ChEBI" id="CHEBI:15378"/>
        <dbReference type="ChEBI" id="CHEBI:30616"/>
        <dbReference type="ChEBI" id="CHEBI:57823"/>
        <dbReference type="ChEBI" id="CHEBI:57919"/>
        <dbReference type="ChEBI" id="CHEBI:456216"/>
        <dbReference type="EC" id="2.7.1.148"/>
    </reaction>
</comment>
<keyword evidence="9" id="KW-0414">Isoprene biosynthesis</keyword>
<dbReference type="HAMAP" id="MF_00061">
    <property type="entry name" value="IspE"/>
    <property type="match status" value="1"/>
</dbReference>
<dbReference type="InterPro" id="IPR013750">
    <property type="entry name" value="GHMP_kinase_C_dom"/>
</dbReference>
<name>A0A5B8VNJ2_9BACT</name>
<keyword evidence="7 9" id="KW-0067">ATP-binding</keyword>
<comment type="similarity">
    <text evidence="1 9">Belongs to the GHMP kinase family. IspE subfamily.</text>
</comment>
<evidence type="ECO:0000256" key="2">
    <source>
        <dbReference type="ARBA" id="ARBA00012052"/>
    </source>
</evidence>
<keyword evidence="13" id="KW-1185">Reference proteome</keyword>
<dbReference type="Gene3D" id="3.30.70.890">
    <property type="entry name" value="GHMP kinase, C-terminal domain"/>
    <property type="match status" value="1"/>
</dbReference>
<dbReference type="PIRSF" id="PIRSF010376">
    <property type="entry name" value="IspE"/>
    <property type="match status" value="1"/>
</dbReference>
<comment type="function">
    <text evidence="9">Catalyzes the phosphorylation of the position 2 hydroxy group of 4-diphosphocytidyl-2C-methyl-D-erythritol.</text>
</comment>
<feature type="active site" evidence="9">
    <location>
        <position position="8"/>
    </location>
</feature>
<dbReference type="SUPFAM" id="SSF54211">
    <property type="entry name" value="Ribosomal protein S5 domain 2-like"/>
    <property type="match status" value="1"/>
</dbReference>
<dbReference type="RefSeq" id="WP_146783529.1">
    <property type="nucleotide sequence ID" value="NZ_CP042434.1"/>
</dbReference>
<dbReference type="Pfam" id="PF00288">
    <property type="entry name" value="GHMP_kinases_N"/>
    <property type="match status" value="1"/>
</dbReference>
<dbReference type="InterPro" id="IPR014721">
    <property type="entry name" value="Ribsml_uS5_D2-typ_fold_subgr"/>
</dbReference>
<protein>
    <recommendedName>
        <fullName evidence="3 9">4-diphosphocytidyl-2-C-methyl-D-erythritol kinase</fullName>
        <shortName evidence="9">CMK</shortName>
        <ecNumber evidence="2 9">2.7.1.148</ecNumber>
    </recommendedName>
    <alternativeName>
        <fullName evidence="8 9">4-(cytidine-5'-diphospho)-2-C-methyl-D-erythritol kinase</fullName>
    </alternativeName>
</protein>
<dbReference type="GO" id="GO:0019288">
    <property type="term" value="P:isopentenyl diphosphate biosynthetic process, methylerythritol 4-phosphate pathway"/>
    <property type="evidence" value="ECO:0007669"/>
    <property type="project" value="UniProtKB-UniRule"/>
</dbReference>
<dbReference type="UniPathway" id="UPA00056">
    <property type="reaction ID" value="UER00094"/>
</dbReference>
<keyword evidence="6 9" id="KW-0418">Kinase</keyword>
<feature type="binding site" evidence="9">
    <location>
        <begin position="131"/>
        <end position="141"/>
    </location>
    <ligand>
        <name>ATP</name>
        <dbReference type="ChEBI" id="CHEBI:30616"/>
    </ligand>
</feature>
<organism evidence="12 13">
    <name type="scientific">Arachidicoccus ginsenosidivorans</name>
    <dbReference type="NCBI Taxonomy" id="496057"/>
    <lineage>
        <taxon>Bacteria</taxon>
        <taxon>Pseudomonadati</taxon>
        <taxon>Bacteroidota</taxon>
        <taxon>Chitinophagia</taxon>
        <taxon>Chitinophagales</taxon>
        <taxon>Chitinophagaceae</taxon>
        <taxon>Arachidicoccus</taxon>
    </lineage>
</organism>
<evidence type="ECO:0000256" key="3">
    <source>
        <dbReference type="ARBA" id="ARBA00017473"/>
    </source>
</evidence>
<reference evidence="12 13" key="1">
    <citation type="journal article" date="2017" name="Int. J. Syst. Evol. Microbiol.">
        <title>Arachidicoccus ginsenosidivorans sp. nov., with ginsenoside-converting activity isolated from ginseng cultivating soil.</title>
        <authorList>
            <person name="Siddiqi M.Z."/>
            <person name="Aslam Z."/>
            <person name="Im W.T."/>
        </authorList>
    </citation>
    <scope>NUCLEOTIDE SEQUENCE [LARGE SCALE GENOMIC DNA]</scope>
    <source>
        <strain evidence="12 13">Gsoil 809</strain>
    </source>
</reference>
<evidence type="ECO:0000259" key="11">
    <source>
        <dbReference type="Pfam" id="PF08544"/>
    </source>
</evidence>
<feature type="active site" evidence="9">
    <location>
        <position position="173"/>
    </location>
</feature>
<dbReference type="InterPro" id="IPR036554">
    <property type="entry name" value="GHMP_kinase_C_sf"/>
</dbReference>
<dbReference type="SUPFAM" id="SSF55060">
    <property type="entry name" value="GHMP Kinase, C-terminal domain"/>
    <property type="match status" value="1"/>
</dbReference>
<evidence type="ECO:0000259" key="10">
    <source>
        <dbReference type="Pfam" id="PF00288"/>
    </source>
</evidence>
<dbReference type="OrthoDB" id="9809438at2"/>
<evidence type="ECO:0000256" key="5">
    <source>
        <dbReference type="ARBA" id="ARBA00022741"/>
    </source>
</evidence>
<dbReference type="Proteomes" id="UP000321291">
    <property type="component" value="Chromosome"/>
</dbReference>